<keyword evidence="2" id="KW-1185">Reference proteome</keyword>
<accession>A0ABU6W7L9</accession>
<sequence length="97" mass="10750">MGVGFWVVLAVFRPLLAYVVDYLPFGKVLLLLGMQHSANLVADYMARCASSSQHDYEEWISPLDGILAFVQQESQDLAKSNIPLKGKKTVLAHANDK</sequence>
<name>A0ABU6W7L9_9FABA</name>
<comment type="caution">
    <text evidence="1">The sequence shown here is derived from an EMBL/GenBank/DDBJ whole genome shotgun (WGS) entry which is preliminary data.</text>
</comment>
<protein>
    <submittedName>
        <fullName evidence="1">Uncharacterized protein</fullName>
    </submittedName>
</protein>
<evidence type="ECO:0000313" key="1">
    <source>
        <dbReference type="EMBL" id="MED6181774.1"/>
    </source>
</evidence>
<evidence type="ECO:0000313" key="2">
    <source>
        <dbReference type="Proteomes" id="UP001341840"/>
    </source>
</evidence>
<reference evidence="1 2" key="1">
    <citation type="journal article" date="2023" name="Plants (Basel)">
        <title>Bridging the Gap: Combining Genomics and Transcriptomics Approaches to Understand Stylosanthes scabra, an Orphan Legume from the Brazilian Caatinga.</title>
        <authorList>
            <person name="Ferreira-Neto J.R.C."/>
            <person name="da Silva M.D."/>
            <person name="Binneck E."/>
            <person name="de Melo N.F."/>
            <person name="da Silva R.H."/>
            <person name="de Melo A.L.T.M."/>
            <person name="Pandolfi V."/>
            <person name="Bustamante F.O."/>
            <person name="Brasileiro-Vidal A.C."/>
            <person name="Benko-Iseppon A.M."/>
        </authorList>
    </citation>
    <scope>NUCLEOTIDE SEQUENCE [LARGE SCALE GENOMIC DNA]</scope>
    <source>
        <tissue evidence="1">Leaves</tissue>
    </source>
</reference>
<proteinExistence type="predicted"/>
<dbReference type="Proteomes" id="UP001341840">
    <property type="component" value="Unassembled WGS sequence"/>
</dbReference>
<organism evidence="1 2">
    <name type="scientific">Stylosanthes scabra</name>
    <dbReference type="NCBI Taxonomy" id="79078"/>
    <lineage>
        <taxon>Eukaryota</taxon>
        <taxon>Viridiplantae</taxon>
        <taxon>Streptophyta</taxon>
        <taxon>Embryophyta</taxon>
        <taxon>Tracheophyta</taxon>
        <taxon>Spermatophyta</taxon>
        <taxon>Magnoliopsida</taxon>
        <taxon>eudicotyledons</taxon>
        <taxon>Gunneridae</taxon>
        <taxon>Pentapetalae</taxon>
        <taxon>rosids</taxon>
        <taxon>fabids</taxon>
        <taxon>Fabales</taxon>
        <taxon>Fabaceae</taxon>
        <taxon>Papilionoideae</taxon>
        <taxon>50 kb inversion clade</taxon>
        <taxon>dalbergioids sensu lato</taxon>
        <taxon>Dalbergieae</taxon>
        <taxon>Pterocarpus clade</taxon>
        <taxon>Stylosanthes</taxon>
    </lineage>
</organism>
<dbReference type="EMBL" id="JASCZI010181319">
    <property type="protein sequence ID" value="MED6181774.1"/>
    <property type="molecule type" value="Genomic_DNA"/>
</dbReference>
<gene>
    <name evidence="1" type="ORF">PIB30_022529</name>
</gene>